<accession>A0A2C7AF73</accession>
<proteinExistence type="predicted"/>
<dbReference type="OrthoDB" id="7351360at2"/>
<evidence type="ECO:0000313" key="2">
    <source>
        <dbReference type="Proteomes" id="UP000223527"/>
    </source>
</evidence>
<evidence type="ECO:0000313" key="1">
    <source>
        <dbReference type="EMBL" id="PHK96323.1"/>
    </source>
</evidence>
<name>A0A2C7AF73_9PROT</name>
<keyword evidence="2" id="KW-1185">Reference proteome</keyword>
<dbReference type="PROSITE" id="PS51257">
    <property type="entry name" value="PROKAR_LIPOPROTEIN"/>
    <property type="match status" value="1"/>
</dbReference>
<dbReference type="AlphaFoldDB" id="A0A2C7AF73"/>
<sequence length="181" mass="18467">MGQRRAGHRALGGVAVRRLALAALPLGALLLGGCDLIGGISGAVSGATTGAVTANPAVGYAVGLGVRSATNAAIGGWMRGLKRDEQDAIARAAGEMAPGESRPWRIAHGLPFGYSDADGQLQVTRVIDTPLASCREVLFSVAGGKPEAPPEGLFVATACRQAEGWKWASAEPAVDRWGALQ</sequence>
<evidence type="ECO:0008006" key="3">
    <source>
        <dbReference type="Google" id="ProtNLM"/>
    </source>
</evidence>
<dbReference type="EMBL" id="PDNU01000003">
    <property type="protein sequence ID" value="PHK96323.1"/>
    <property type="molecule type" value="Genomic_DNA"/>
</dbReference>
<reference evidence="1 2" key="1">
    <citation type="submission" date="2017-10" db="EMBL/GenBank/DDBJ databases">
        <authorList>
            <person name="Banno H."/>
            <person name="Chua N.-H."/>
        </authorList>
    </citation>
    <scope>NUCLEOTIDE SEQUENCE [LARGE SCALE GENOMIC DNA]</scope>
    <source>
        <strain evidence="1 2">YW11</strain>
    </source>
</reference>
<gene>
    <name evidence="1" type="ORF">CR162_02990</name>
</gene>
<protein>
    <recommendedName>
        <fullName evidence="3">Surface antigen domain-containing protein</fullName>
    </recommendedName>
</protein>
<organism evidence="1 2">
    <name type="scientific">Teichococcus rhizosphaerae</name>
    <dbReference type="NCBI Taxonomy" id="1335062"/>
    <lineage>
        <taxon>Bacteria</taxon>
        <taxon>Pseudomonadati</taxon>
        <taxon>Pseudomonadota</taxon>
        <taxon>Alphaproteobacteria</taxon>
        <taxon>Acetobacterales</taxon>
        <taxon>Roseomonadaceae</taxon>
        <taxon>Roseomonas</taxon>
    </lineage>
</organism>
<dbReference type="Proteomes" id="UP000223527">
    <property type="component" value="Unassembled WGS sequence"/>
</dbReference>
<comment type="caution">
    <text evidence="1">The sequence shown here is derived from an EMBL/GenBank/DDBJ whole genome shotgun (WGS) entry which is preliminary data.</text>
</comment>